<accession>A0A2V2XBK9</accession>
<name>A0A2V2XBK9_TRYCR</name>
<dbReference type="AlphaFoldDB" id="A0A2V2XBK9"/>
<gene>
    <name evidence="1" type="ORF">C3747_14g270</name>
</gene>
<dbReference type="Gene3D" id="3.30.40.10">
    <property type="entry name" value="Zinc/RING finger domain, C3HC4 (zinc finger)"/>
    <property type="match status" value="1"/>
</dbReference>
<evidence type="ECO:0008006" key="3">
    <source>
        <dbReference type="Google" id="ProtNLM"/>
    </source>
</evidence>
<organism evidence="1 2">
    <name type="scientific">Trypanosoma cruzi</name>
    <dbReference type="NCBI Taxonomy" id="5693"/>
    <lineage>
        <taxon>Eukaryota</taxon>
        <taxon>Discoba</taxon>
        <taxon>Euglenozoa</taxon>
        <taxon>Kinetoplastea</taxon>
        <taxon>Metakinetoplastina</taxon>
        <taxon>Trypanosomatida</taxon>
        <taxon>Trypanosomatidae</taxon>
        <taxon>Trypanosoma</taxon>
        <taxon>Schizotrypanum</taxon>
    </lineage>
</organism>
<dbReference type="VEuPathDB" id="TriTrypDB:TcCLB.510943.20"/>
<dbReference type="SUPFAM" id="SSF57903">
    <property type="entry name" value="FYVE/PHD zinc finger"/>
    <property type="match status" value="1"/>
</dbReference>
<dbReference type="VEuPathDB" id="TriTrypDB:Tc_MARK_3305"/>
<sequence>MAASTSSPTNNMSITGVLPQTEWQLPSRAKYCQYQDCGAKFGLFDRKTNCRRCGIVLSSKCACDCLCISGHYDDKPQIFCLRRLEVIEQQKIMMTRAAAMKTEWPLQQRQNKDDNALASSGIQHDKEMRLLENGKDVCQQAGEGHGRTKDVFSMTNQVMEKTDNKRNASPHNVEEMQNKITIEI</sequence>
<comment type="caution">
    <text evidence="1">The sequence shown here is derived from an EMBL/GenBank/DDBJ whole genome shotgun (WGS) entry which is preliminary data.</text>
</comment>
<dbReference type="EMBL" id="PRFC01000014">
    <property type="protein sequence ID" value="PWV18268.1"/>
    <property type="molecule type" value="Genomic_DNA"/>
</dbReference>
<dbReference type="InterPro" id="IPR011011">
    <property type="entry name" value="Znf_FYVE_PHD"/>
</dbReference>
<dbReference type="Proteomes" id="UP000246078">
    <property type="component" value="Unassembled WGS sequence"/>
</dbReference>
<dbReference type="OrthoDB" id="252992at2759"/>
<evidence type="ECO:0000313" key="2">
    <source>
        <dbReference type="Proteomes" id="UP000246078"/>
    </source>
</evidence>
<evidence type="ECO:0000313" key="1">
    <source>
        <dbReference type="EMBL" id="PWV18268.1"/>
    </source>
</evidence>
<dbReference type="SMR" id="A0A2V2XBK9"/>
<dbReference type="VEuPathDB" id="TriTrypDB:TcCL_NonESM08355"/>
<dbReference type="InterPro" id="IPR013083">
    <property type="entry name" value="Znf_RING/FYVE/PHD"/>
</dbReference>
<proteinExistence type="predicted"/>
<dbReference type="VEuPathDB" id="TriTrypDB:C3747_14g270"/>
<protein>
    <recommendedName>
        <fullName evidence="3">FYVE-type domain-containing protein</fullName>
    </recommendedName>
</protein>
<reference evidence="1 2" key="1">
    <citation type="journal article" date="2018" name="Microb. Genom.">
        <title>Expanding an expanded genome: long-read sequencing of Trypanosoma cruzi.</title>
        <authorList>
            <person name="Berna L."/>
            <person name="Rodriguez M."/>
            <person name="Chiribao M.L."/>
            <person name="Parodi-Talice A."/>
            <person name="Pita S."/>
            <person name="Rijo G."/>
            <person name="Alvarez-Valin F."/>
            <person name="Robello C."/>
        </authorList>
    </citation>
    <scope>NUCLEOTIDE SEQUENCE [LARGE SCALE GENOMIC DNA]</scope>
    <source>
        <strain evidence="1 2">TCC</strain>
    </source>
</reference>